<sequence length="323" mass="33351">MASSKKDVAMLSTLLSAIAPAVVTLGIGFMAAREKTFSPSDASVLNRLVMRYALPLSLFVGTVRTSRAELASDGMLLALIIGVMCLGYLLVFGVAHWVFRRPAQVSALQALSIAGPAVPFIGISVLGSLYGNQSTLLIAAASLAMNLFQVPLCIYLLSASAAPDATSAGAGPGGLQKVLDTLQTPVVWMPLLGLVITLLGVHIPESADKALAMLGSTTGGVALFASGAILFAQRVQFNPAVWASVIGKNLVLPGIALLLAWALGLPLTQMGQIAVTLSIPSASVVIMLAVQHQVGEQESASVLFLSTVLSVFSMSLFIALLAP</sequence>
<feature type="transmembrane region" description="Helical" evidence="7">
    <location>
        <begin position="136"/>
        <end position="157"/>
    </location>
</feature>
<feature type="transmembrane region" description="Helical" evidence="7">
    <location>
        <begin position="302"/>
        <end position="322"/>
    </location>
</feature>
<keyword evidence="6 7" id="KW-0472">Membrane</keyword>
<feature type="transmembrane region" description="Helical" evidence="7">
    <location>
        <begin position="75"/>
        <end position="99"/>
    </location>
</feature>
<keyword evidence="4 7" id="KW-0812">Transmembrane</keyword>
<proteinExistence type="predicted"/>
<keyword evidence="5 7" id="KW-1133">Transmembrane helix</keyword>
<name>A0ABT5MW47_9BURK</name>
<evidence type="ECO:0000256" key="3">
    <source>
        <dbReference type="ARBA" id="ARBA00022475"/>
    </source>
</evidence>
<evidence type="ECO:0000256" key="4">
    <source>
        <dbReference type="ARBA" id="ARBA00022692"/>
    </source>
</evidence>
<keyword evidence="2" id="KW-0813">Transport</keyword>
<evidence type="ECO:0000256" key="1">
    <source>
        <dbReference type="ARBA" id="ARBA00004141"/>
    </source>
</evidence>
<dbReference type="InterPro" id="IPR004776">
    <property type="entry name" value="Mem_transp_PIN-like"/>
</dbReference>
<protein>
    <submittedName>
        <fullName evidence="8">AEC family transporter</fullName>
    </submittedName>
</protein>
<evidence type="ECO:0000256" key="2">
    <source>
        <dbReference type="ARBA" id="ARBA00022448"/>
    </source>
</evidence>
<comment type="caution">
    <text evidence="8">The sequence shown here is derived from an EMBL/GenBank/DDBJ whole genome shotgun (WGS) entry which is preliminary data.</text>
</comment>
<keyword evidence="3" id="KW-1003">Cell membrane</keyword>
<gene>
    <name evidence="8" type="ORF">PSQ40_02920</name>
</gene>
<evidence type="ECO:0000313" key="9">
    <source>
        <dbReference type="Proteomes" id="UP001528673"/>
    </source>
</evidence>
<feature type="transmembrane region" description="Helical" evidence="7">
    <location>
        <begin position="111"/>
        <end position="130"/>
    </location>
</feature>
<evidence type="ECO:0000256" key="5">
    <source>
        <dbReference type="ARBA" id="ARBA00022989"/>
    </source>
</evidence>
<keyword evidence="9" id="KW-1185">Reference proteome</keyword>
<dbReference type="EMBL" id="JAQSIP010000001">
    <property type="protein sequence ID" value="MDD0837516.1"/>
    <property type="molecule type" value="Genomic_DNA"/>
</dbReference>
<accession>A0ABT5MW47</accession>
<feature type="transmembrane region" description="Helical" evidence="7">
    <location>
        <begin position="239"/>
        <end position="264"/>
    </location>
</feature>
<feature type="transmembrane region" description="Helical" evidence="7">
    <location>
        <begin position="270"/>
        <end position="290"/>
    </location>
</feature>
<evidence type="ECO:0000256" key="6">
    <source>
        <dbReference type="ARBA" id="ARBA00023136"/>
    </source>
</evidence>
<organism evidence="8 9">
    <name type="scientific">Curvibacter cyanobacteriorum</name>
    <dbReference type="NCBI Taxonomy" id="3026422"/>
    <lineage>
        <taxon>Bacteria</taxon>
        <taxon>Pseudomonadati</taxon>
        <taxon>Pseudomonadota</taxon>
        <taxon>Betaproteobacteria</taxon>
        <taxon>Burkholderiales</taxon>
        <taxon>Comamonadaceae</taxon>
        <taxon>Curvibacter</taxon>
    </lineage>
</organism>
<dbReference type="Pfam" id="PF03547">
    <property type="entry name" value="Mem_trans"/>
    <property type="match status" value="2"/>
</dbReference>
<dbReference type="PANTHER" id="PTHR36838">
    <property type="entry name" value="AUXIN EFFLUX CARRIER FAMILY PROTEIN"/>
    <property type="match status" value="1"/>
</dbReference>
<reference evidence="8 9" key="1">
    <citation type="submission" date="2023-02" db="EMBL/GenBank/DDBJ databases">
        <title>Bacterial whole genomic sequence of Curvibacter sp. HBC61.</title>
        <authorList>
            <person name="Le V."/>
            <person name="Ko S.-R."/>
            <person name="Ahn C.-Y."/>
            <person name="Oh H.-M."/>
        </authorList>
    </citation>
    <scope>NUCLEOTIDE SEQUENCE [LARGE SCALE GENOMIC DNA]</scope>
    <source>
        <strain evidence="8 9">HBC61</strain>
    </source>
</reference>
<comment type="subcellular location">
    <subcellularLocation>
        <location evidence="1">Membrane</location>
        <topology evidence="1">Multi-pass membrane protein</topology>
    </subcellularLocation>
</comment>
<evidence type="ECO:0000256" key="7">
    <source>
        <dbReference type="SAM" id="Phobius"/>
    </source>
</evidence>
<feature type="transmembrane region" description="Helical" evidence="7">
    <location>
        <begin position="186"/>
        <end position="204"/>
    </location>
</feature>
<dbReference type="PANTHER" id="PTHR36838:SF1">
    <property type="entry name" value="SLR1864 PROTEIN"/>
    <property type="match status" value="1"/>
</dbReference>
<dbReference type="Proteomes" id="UP001528673">
    <property type="component" value="Unassembled WGS sequence"/>
</dbReference>
<evidence type="ECO:0000313" key="8">
    <source>
        <dbReference type="EMBL" id="MDD0837516.1"/>
    </source>
</evidence>
<feature type="transmembrane region" description="Helical" evidence="7">
    <location>
        <begin position="12"/>
        <end position="32"/>
    </location>
</feature>
<feature type="transmembrane region" description="Helical" evidence="7">
    <location>
        <begin position="210"/>
        <end position="232"/>
    </location>
</feature>